<dbReference type="PANTHER" id="PTHR42840">
    <property type="entry name" value="NAD(P)-BINDING ROSSMANN-FOLD SUPERFAMILY PROTEIN-RELATED"/>
    <property type="match status" value="1"/>
</dbReference>
<dbReference type="EC" id="1.1.1.369" evidence="5"/>
<dbReference type="RefSeq" id="WP_197015970.1">
    <property type="nucleotide sequence ID" value="NZ_BAABES010000003.1"/>
</dbReference>
<feature type="domain" description="GFO/IDH/MocA-like oxidoreductase" evidence="4">
    <location>
        <begin position="128"/>
        <end position="246"/>
    </location>
</feature>
<dbReference type="GO" id="GO:0000166">
    <property type="term" value="F:nucleotide binding"/>
    <property type="evidence" value="ECO:0007669"/>
    <property type="project" value="InterPro"/>
</dbReference>
<dbReference type="GO" id="GO:0050112">
    <property type="term" value="F:inositol 2-dehydrogenase (NAD+) activity"/>
    <property type="evidence" value="ECO:0007669"/>
    <property type="project" value="UniProtKB-EC"/>
</dbReference>
<evidence type="ECO:0000259" key="4">
    <source>
        <dbReference type="Pfam" id="PF22725"/>
    </source>
</evidence>
<dbReference type="InterPro" id="IPR055170">
    <property type="entry name" value="GFO_IDH_MocA-like_dom"/>
</dbReference>
<dbReference type="SUPFAM" id="SSF51735">
    <property type="entry name" value="NAD(P)-binding Rossmann-fold domains"/>
    <property type="match status" value="1"/>
</dbReference>
<feature type="domain" description="Gfo/Idh/MocA-like oxidoreductase N-terminal" evidence="3">
    <location>
        <begin position="1"/>
        <end position="117"/>
    </location>
</feature>
<evidence type="ECO:0000259" key="3">
    <source>
        <dbReference type="Pfam" id="PF01408"/>
    </source>
</evidence>
<dbReference type="PANTHER" id="PTHR42840:SF3">
    <property type="entry name" value="BINDING ROSSMANN FOLD OXIDOREDUCTASE, PUTATIVE (AFU_ORTHOLOGUE AFUA_2G10240)-RELATED"/>
    <property type="match status" value="1"/>
</dbReference>
<evidence type="ECO:0000313" key="5">
    <source>
        <dbReference type="EMBL" id="MBG6093972.1"/>
    </source>
</evidence>
<reference evidence="5" key="1">
    <citation type="submission" date="2020-11" db="EMBL/GenBank/DDBJ databases">
        <title>Sequencing the genomes of 1000 actinobacteria strains.</title>
        <authorList>
            <person name="Klenk H.-P."/>
        </authorList>
    </citation>
    <scope>NUCLEOTIDE SEQUENCE</scope>
    <source>
        <strain evidence="5">DSM 43175</strain>
    </source>
</reference>
<evidence type="ECO:0000256" key="2">
    <source>
        <dbReference type="ARBA" id="ARBA00023002"/>
    </source>
</evidence>
<dbReference type="Gene3D" id="3.30.360.10">
    <property type="entry name" value="Dihydrodipicolinate Reductase, domain 2"/>
    <property type="match status" value="1"/>
</dbReference>
<sequence>MRIGLAGVGRIGAGHAETLRGLGAVEEVVLADADPVRARRVADKLGVRAAGAVEDLFTAGLDALVVAAPTAAHAALVTRAVAADLPVFCEKPLAADLDGTVQLMAEIAGTGVPVQVGLQRRFDPGHIAAREAVRSGSLGWVHTVRSCTLDPAPPPAEYLPTSGGLFRDCSVHDFDAVRFVTGREVVRVTATGANRGDAFFAEAGDIDTGAALLTLDDGTIALVSAARYNAAGYDVRLEVLGSKDSVVAGLDDRTPVTPAGPGLRPAGPPHTGFLERFAEAYAAELRAFVEVAAGRADNPCPPGDCLEALYVAEAAEVSRAENRPVDIEEVRR</sequence>
<organism evidence="5 6">
    <name type="scientific">Actinomadura viridis</name>
    <dbReference type="NCBI Taxonomy" id="58110"/>
    <lineage>
        <taxon>Bacteria</taxon>
        <taxon>Bacillati</taxon>
        <taxon>Actinomycetota</taxon>
        <taxon>Actinomycetes</taxon>
        <taxon>Streptosporangiales</taxon>
        <taxon>Thermomonosporaceae</taxon>
        <taxon>Actinomadura</taxon>
    </lineage>
</organism>
<dbReference type="InterPro" id="IPR000683">
    <property type="entry name" value="Gfo/Idh/MocA-like_OxRdtase_N"/>
</dbReference>
<accession>A0A931DU57</accession>
<gene>
    <name evidence="5" type="ORF">IW256_008085</name>
</gene>
<dbReference type="Proteomes" id="UP000614047">
    <property type="component" value="Unassembled WGS sequence"/>
</dbReference>
<dbReference type="SUPFAM" id="SSF55347">
    <property type="entry name" value="Glyceraldehyde-3-phosphate dehydrogenase-like, C-terminal domain"/>
    <property type="match status" value="1"/>
</dbReference>
<protein>
    <submittedName>
        <fullName evidence="5">Myo-inositol 2-dehydrogenase/D-chiro-inositol 1-dehydrogenase</fullName>
        <ecNumber evidence="5">1.1.1.18</ecNumber>
        <ecNumber evidence="5">1.1.1.369</ecNumber>
    </submittedName>
</protein>
<dbReference type="AlphaFoldDB" id="A0A931DU57"/>
<dbReference type="EC" id="1.1.1.18" evidence="5"/>
<comment type="caution">
    <text evidence="5">The sequence shown here is derived from an EMBL/GenBank/DDBJ whole genome shotgun (WGS) entry which is preliminary data.</text>
</comment>
<evidence type="ECO:0000256" key="1">
    <source>
        <dbReference type="ARBA" id="ARBA00010928"/>
    </source>
</evidence>
<evidence type="ECO:0000313" key="6">
    <source>
        <dbReference type="Proteomes" id="UP000614047"/>
    </source>
</evidence>
<dbReference type="Gene3D" id="3.40.50.720">
    <property type="entry name" value="NAD(P)-binding Rossmann-like Domain"/>
    <property type="match status" value="1"/>
</dbReference>
<keyword evidence="2 5" id="KW-0560">Oxidoreductase</keyword>
<dbReference type="InterPro" id="IPR036291">
    <property type="entry name" value="NAD(P)-bd_dom_sf"/>
</dbReference>
<dbReference type="EMBL" id="JADOUA010000001">
    <property type="protein sequence ID" value="MBG6093972.1"/>
    <property type="molecule type" value="Genomic_DNA"/>
</dbReference>
<keyword evidence="6" id="KW-1185">Reference proteome</keyword>
<proteinExistence type="inferred from homology"/>
<dbReference type="Pfam" id="PF22725">
    <property type="entry name" value="GFO_IDH_MocA_C3"/>
    <property type="match status" value="1"/>
</dbReference>
<dbReference type="Pfam" id="PF01408">
    <property type="entry name" value="GFO_IDH_MocA"/>
    <property type="match status" value="1"/>
</dbReference>
<name>A0A931DU57_9ACTN</name>
<comment type="similarity">
    <text evidence="1">Belongs to the Gfo/Idh/MocA family.</text>
</comment>